<comment type="pathway">
    <text evidence="7">Quinol/quinone metabolism; menaquinone biosynthesis.</text>
</comment>
<keyword evidence="6 7" id="KW-0464">Manganese</keyword>
<evidence type="ECO:0000313" key="12">
    <source>
        <dbReference type="Proteomes" id="UP000094469"/>
    </source>
</evidence>
<dbReference type="UniPathway" id="UPA01057">
    <property type="reaction ID" value="UER00164"/>
</dbReference>
<dbReference type="AlphaFoldDB" id="A0A1E5HBY3"/>
<reference evidence="12" key="1">
    <citation type="submission" date="2016-09" db="EMBL/GenBank/DDBJ databases">
        <authorList>
            <person name="Gulvik C.A."/>
        </authorList>
    </citation>
    <scope>NUCLEOTIDE SEQUENCE [LARGE SCALE GENOMIC DNA]</scope>
    <source>
        <strain evidence="12">LMG 26676</strain>
    </source>
</reference>
<dbReference type="PIRSF" id="PIRSF004983">
    <property type="entry name" value="MenD"/>
    <property type="match status" value="1"/>
</dbReference>
<keyword evidence="2 7" id="KW-0808">Transferase</keyword>
<dbReference type="Pfam" id="PF16582">
    <property type="entry name" value="TPP_enzyme_M_2"/>
    <property type="match status" value="1"/>
</dbReference>
<dbReference type="PANTHER" id="PTHR42916">
    <property type="entry name" value="2-SUCCINYL-5-ENOLPYRUVYL-6-HYDROXY-3-CYCLOHEXENE-1-CARBOXYLATE SYNTHASE"/>
    <property type="match status" value="1"/>
</dbReference>
<dbReference type="CDD" id="cd07037">
    <property type="entry name" value="TPP_PYR_MenD"/>
    <property type="match status" value="1"/>
</dbReference>
<dbReference type="Pfam" id="PF02775">
    <property type="entry name" value="TPP_enzyme_C"/>
    <property type="match status" value="1"/>
</dbReference>
<dbReference type="Pfam" id="PF02776">
    <property type="entry name" value="TPP_enzyme_N"/>
    <property type="match status" value="1"/>
</dbReference>
<evidence type="ECO:0000313" key="11">
    <source>
        <dbReference type="EMBL" id="OEG22457.1"/>
    </source>
</evidence>
<dbReference type="NCBIfam" id="TIGR00173">
    <property type="entry name" value="menD"/>
    <property type="match status" value="1"/>
</dbReference>
<evidence type="ECO:0000256" key="7">
    <source>
        <dbReference type="HAMAP-Rule" id="MF_01659"/>
    </source>
</evidence>
<evidence type="ECO:0000259" key="9">
    <source>
        <dbReference type="Pfam" id="PF02776"/>
    </source>
</evidence>
<proteinExistence type="inferred from homology"/>
<sequence>MTSQSEMTNYLHAFVEGMISNGVVQAVISPGSRSTPLALLLHRQEKIETFIEVDERSAAFFALGLSKTSGKPVVLLCTSGTAAANYYPAVCEAYASHIPLLVLTTDRPHELRQVGAPQAMDQFHLFQGHVKLFIEMAIPEGSKTMLDYSYWQGMRATDTACQTPKGPIHLNFPLREPLLPDLTHPMLAEKTTEVIVGKKQLSESQLMMCANAWQGKKGVLVVGGSHTPEEAGLFIELAETLNWPIISDPLANITSNSKTSPLIMSCADLFIQEVDMNHRPEVVVRFGMLPISKNTMFWLQSLNEDETMIYFIDETGEWQDQLKQVQTAIQVEEQTFVQMLLNKIKVQTSVSWRNQWINWQKATEQLLKEFSEMNTLNETSASVLVHEKMAEDGQLFVSNSNAIRFLDRFASAENNVYQLFGNRGINGIDGIVSTALGMCAINPDRQNILLIGDLAMYHDMNGLLLAKRYKLPLTIVLLNNNGGGIFSFLSQRQLETDDFEPIFGTPIDLDFSLVAQLYDAEYVKAVSLEQLDCLLEKTKKQPKFQLIEVVGDRQDNVLLYEKVVKSLREIFGIDYGK</sequence>
<dbReference type="InterPro" id="IPR004433">
    <property type="entry name" value="MenaQ_synth_MenD"/>
</dbReference>
<comment type="subunit">
    <text evidence="7">Homodimer.</text>
</comment>
<name>A0A1E5HBY3_9ENTE</name>
<dbReference type="EC" id="2.2.1.9" evidence="7"/>
<keyword evidence="12" id="KW-1185">Reference proteome</keyword>
<comment type="catalytic activity">
    <reaction evidence="7">
        <text>isochorismate + 2-oxoglutarate + H(+) = 5-enolpyruvoyl-6-hydroxy-2-succinyl-cyclohex-3-ene-1-carboxylate + CO2</text>
        <dbReference type="Rhea" id="RHEA:25593"/>
        <dbReference type="ChEBI" id="CHEBI:15378"/>
        <dbReference type="ChEBI" id="CHEBI:16526"/>
        <dbReference type="ChEBI" id="CHEBI:16810"/>
        <dbReference type="ChEBI" id="CHEBI:29780"/>
        <dbReference type="ChEBI" id="CHEBI:58818"/>
        <dbReference type="EC" id="2.2.1.9"/>
    </reaction>
</comment>
<dbReference type="Gene3D" id="3.40.50.970">
    <property type="match status" value="2"/>
</dbReference>
<evidence type="ECO:0000256" key="2">
    <source>
        <dbReference type="ARBA" id="ARBA00022679"/>
    </source>
</evidence>
<dbReference type="EMBL" id="MIKC01000016">
    <property type="protein sequence ID" value="OEG22457.1"/>
    <property type="molecule type" value="Genomic_DNA"/>
</dbReference>
<dbReference type="Proteomes" id="UP000094469">
    <property type="component" value="Unassembled WGS sequence"/>
</dbReference>
<keyword evidence="3 7" id="KW-0479">Metal-binding</keyword>
<protein>
    <recommendedName>
        <fullName evidence="7">2-succinyl-5-enolpyruvyl-6-hydroxy-3-cyclohexene-1-carboxylate synthase</fullName>
        <shortName evidence="7">SEPHCHC synthase</shortName>
        <ecNumber evidence="7">2.2.1.9</ecNumber>
    </recommendedName>
    <alternativeName>
        <fullName evidence="7">Menaquinone biosynthesis protein MenD</fullName>
    </alternativeName>
</protein>
<evidence type="ECO:0000256" key="1">
    <source>
        <dbReference type="ARBA" id="ARBA00022428"/>
    </source>
</evidence>
<dbReference type="GO" id="GO:0070204">
    <property type="term" value="F:2-succinyl-5-enolpyruvyl-6-hydroxy-3-cyclohexene-1-carboxylic-acid synthase activity"/>
    <property type="evidence" value="ECO:0007669"/>
    <property type="project" value="UniProtKB-UniRule"/>
</dbReference>
<dbReference type="SUPFAM" id="SSF52518">
    <property type="entry name" value="Thiamin diphosphate-binding fold (THDP-binding)"/>
    <property type="match status" value="2"/>
</dbReference>
<dbReference type="InterPro" id="IPR029035">
    <property type="entry name" value="DHS-like_NAD/FAD-binding_dom"/>
</dbReference>
<feature type="domain" description="Thiamine pyrophosphate enzyme N-terminal TPP-binding" evidence="9">
    <location>
        <begin position="11"/>
        <end position="124"/>
    </location>
</feature>
<dbReference type="InterPro" id="IPR012001">
    <property type="entry name" value="Thiamin_PyroP_enz_TPP-bd_dom"/>
</dbReference>
<comment type="pathway">
    <text evidence="7">Quinol/quinone metabolism; 1,4-dihydroxy-2-naphthoate biosynthesis; 1,4-dihydroxy-2-naphthoate from chorismate: step 2/7.</text>
</comment>
<dbReference type="GO" id="GO:0030976">
    <property type="term" value="F:thiamine pyrophosphate binding"/>
    <property type="evidence" value="ECO:0007669"/>
    <property type="project" value="UniProtKB-UniRule"/>
</dbReference>
<accession>A0A1E5HBY3</accession>
<dbReference type="Gene3D" id="3.40.50.1220">
    <property type="entry name" value="TPP-binding domain"/>
    <property type="match status" value="1"/>
</dbReference>
<dbReference type="InterPro" id="IPR029061">
    <property type="entry name" value="THDP-binding"/>
</dbReference>
<dbReference type="GO" id="GO:0009234">
    <property type="term" value="P:menaquinone biosynthetic process"/>
    <property type="evidence" value="ECO:0007669"/>
    <property type="project" value="UniProtKB-UniRule"/>
</dbReference>
<comment type="function">
    <text evidence="7">Catalyzes the thiamine diphosphate-dependent decarboxylation of 2-oxoglutarate and the subsequent addition of the resulting succinic semialdehyde-thiamine pyrophosphate anion to isochorismate to yield 2-succinyl-5-enolpyruvyl-6-hydroxy-3-cyclohexene-1-carboxylate (SEPHCHC).</text>
</comment>
<dbReference type="STRING" id="1131292.BCR24_15415"/>
<feature type="domain" description="Thiamine pyrophosphate enzyme TPP-binding" evidence="8">
    <location>
        <begin position="432"/>
        <end position="549"/>
    </location>
</feature>
<gene>
    <name evidence="7" type="primary">menD</name>
    <name evidence="11" type="ORF">BCR24_15415</name>
</gene>
<organism evidence="11 12">
    <name type="scientific">Enterococcus ureilyticus</name>
    <dbReference type="NCBI Taxonomy" id="1131292"/>
    <lineage>
        <taxon>Bacteria</taxon>
        <taxon>Bacillati</taxon>
        <taxon>Bacillota</taxon>
        <taxon>Bacilli</taxon>
        <taxon>Lactobacillales</taxon>
        <taxon>Enterococcaceae</taxon>
        <taxon>Enterococcus</taxon>
    </lineage>
</organism>
<evidence type="ECO:0000256" key="6">
    <source>
        <dbReference type="ARBA" id="ARBA00023211"/>
    </source>
</evidence>
<dbReference type="HAMAP" id="MF_01659">
    <property type="entry name" value="MenD"/>
    <property type="match status" value="1"/>
</dbReference>
<dbReference type="InterPro" id="IPR011766">
    <property type="entry name" value="TPP_enzyme_TPP-bd"/>
</dbReference>
<dbReference type="GO" id="GO:0000287">
    <property type="term" value="F:magnesium ion binding"/>
    <property type="evidence" value="ECO:0007669"/>
    <property type="project" value="UniProtKB-UniRule"/>
</dbReference>
<dbReference type="RefSeq" id="WP_069640122.1">
    <property type="nucleotide sequence ID" value="NZ_JAFBEZ010000020.1"/>
</dbReference>
<comment type="cofactor">
    <cofactor evidence="7">
        <name>thiamine diphosphate</name>
        <dbReference type="ChEBI" id="CHEBI:58937"/>
    </cofactor>
    <text evidence="7">Binds 1 thiamine pyrophosphate per subunit.</text>
</comment>
<evidence type="ECO:0000259" key="8">
    <source>
        <dbReference type="Pfam" id="PF02775"/>
    </source>
</evidence>
<feature type="domain" description="Menaquinone biosynthesis protein MenD middle" evidence="10">
    <location>
        <begin position="210"/>
        <end position="397"/>
    </location>
</feature>
<dbReference type="OrthoDB" id="9791859at2"/>
<keyword evidence="4 7" id="KW-0460">Magnesium</keyword>
<evidence type="ECO:0000256" key="4">
    <source>
        <dbReference type="ARBA" id="ARBA00022842"/>
    </source>
</evidence>
<comment type="cofactor">
    <cofactor evidence="7">
        <name>Mg(2+)</name>
        <dbReference type="ChEBI" id="CHEBI:18420"/>
    </cofactor>
    <cofactor evidence="7">
        <name>Mn(2+)</name>
        <dbReference type="ChEBI" id="CHEBI:29035"/>
    </cofactor>
</comment>
<comment type="similarity">
    <text evidence="7">Belongs to the TPP enzyme family. MenD subfamily.</text>
</comment>
<evidence type="ECO:0000259" key="10">
    <source>
        <dbReference type="Pfam" id="PF16582"/>
    </source>
</evidence>
<dbReference type="GO" id="GO:0030145">
    <property type="term" value="F:manganese ion binding"/>
    <property type="evidence" value="ECO:0007669"/>
    <property type="project" value="UniProtKB-UniRule"/>
</dbReference>
<dbReference type="InterPro" id="IPR032264">
    <property type="entry name" value="MenD_middle"/>
</dbReference>
<evidence type="ECO:0000256" key="3">
    <source>
        <dbReference type="ARBA" id="ARBA00022723"/>
    </source>
</evidence>
<dbReference type="UniPathway" id="UPA00079"/>
<comment type="caution">
    <text evidence="11">The sequence shown here is derived from an EMBL/GenBank/DDBJ whole genome shotgun (WGS) entry which is preliminary data.</text>
</comment>
<dbReference type="SUPFAM" id="SSF52467">
    <property type="entry name" value="DHS-like NAD/FAD-binding domain"/>
    <property type="match status" value="1"/>
</dbReference>
<keyword evidence="1 7" id="KW-0474">Menaquinone biosynthesis</keyword>
<evidence type="ECO:0000256" key="5">
    <source>
        <dbReference type="ARBA" id="ARBA00023052"/>
    </source>
</evidence>
<dbReference type="PANTHER" id="PTHR42916:SF1">
    <property type="entry name" value="PROTEIN PHYLLO, CHLOROPLASTIC"/>
    <property type="match status" value="1"/>
</dbReference>
<keyword evidence="5 7" id="KW-0786">Thiamine pyrophosphate</keyword>
<dbReference type="CDD" id="cd02009">
    <property type="entry name" value="TPP_SHCHC_synthase"/>
    <property type="match status" value="1"/>
</dbReference>